<organism evidence="14 15">
    <name type="scientific">Atractosteus spatula</name>
    <name type="common">Alligator gar</name>
    <name type="synonym">Lepisosteus spatula</name>
    <dbReference type="NCBI Taxonomy" id="7917"/>
    <lineage>
        <taxon>Eukaryota</taxon>
        <taxon>Metazoa</taxon>
        <taxon>Chordata</taxon>
        <taxon>Craniata</taxon>
        <taxon>Vertebrata</taxon>
        <taxon>Euteleostomi</taxon>
        <taxon>Actinopterygii</taxon>
        <taxon>Neopterygii</taxon>
        <taxon>Holostei</taxon>
        <taxon>Semionotiformes</taxon>
        <taxon>Lepisosteidae</taxon>
        <taxon>Atractosteus</taxon>
    </lineage>
</organism>
<dbReference type="EMBL" id="JAAWVO010004357">
    <property type="protein sequence ID" value="MBN3312116.1"/>
    <property type="molecule type" value="Genomic_DNA"/>
</dbReference>
<evidence type="ECO:0000313" key="15">
    <source>
        <dbReference type="Proteomes" id="UP000736164"/>
    </source>
</evidence>
<dbReference type="Proteomes" id="UP000736164">
    <property type="component" value="Unassembled WGS sequence"/>
</dbReference>
<feature type="non-terminal residue" evidence="14">
    <location>
        <position position="1"/>
    </location>
</feature>
<keyword evidence="6 9" id="KW-1015">Disulfide bond</keyword>
<feature type="chain" id="PRO_5035261912" evidence="11">
    <location>
        <begin position="22"/>
        <end position="1210"/>
    </location>
</feature>
<dbReference type="SUPFAM" id="SSF57196">
    <property type="entry name" value="EGF/Laminin"/>
    <property type="match status" value="3"/>
</dbReference>
<dbReference type="AlphaFoldDB" id="A0A8J7T6Z9"/>
<evidence type="ECO:0000256" key="5">
    <source>
        <dbReference type="ARBA" id="ARBA00022869"/>
    </source>
</evidence>
<dbReference type="GO" id="GO:0005604">
    <property type="term" value="C:basement membrane"/>
    <property type="evidence" value="ECO:0007669"/>
    <property type="project" value="UniProtKB-SubCell"/>
</dbReference>
<dbReference type="FunFam" id="2.10.25.10:FF:000188">
    <property type="entry name" value="Laminin subunit gamma 2"/>
    <property type="match status" value="2"/>
</dbReference>
<dbReference type="Pfam" id="PF24973">
    <property type="entry name" value="EGF_LMN_ATRN"/>
    <property type="match status" value="1"/>
</dbReference>
<dbReference type="InterPro" id="IPR000034">
    <property type="entry name" value="Laminin_IV"/>
</dbReference>
<keyword evidence="2" id="KW-0964">Secreted</keyword>
<reference evidence="14" key="1">
    <citation type="journal article" date="2021" name="Cell">
        <title>Tracing the genetic footprints of vertebrate landing in non-teleost ray-finned fishes.</title>
        <authorList>
            <person name="Bi X."/>
            <person name="Wang K."/>
            <person name="Yang L."/>
            <person name="Pan H."/>
            <person name="Jiang H."/>
            <person name="Wei Q."/>
            <person name="Fang M."/>
            <person name="Yu H."/>
            <person name="Zhu C."/>
            <person name="Cai Y."/>
            <person name="He Y."/>
            <person name="Gan X."/>
            <person name="Zeng H."/>
            <person name="Yu D."/>
            <person name="Zhu Y."/>
            <person name="Jiang H."/>
            <person name="Qiu Q."/>
            <person name="Yang H."/>
            <person name="Zhang Y.E."/>
            <person name="Wang W."/>
            <person name="Zhu M."/>
            <person name="He S."/>
            <person name="Zhang G."/>
        </authorList>
    </citation>
    <scope>NUCLEOTIDE SEQUENCE</scope>
    <source>
        <strain evidence="14">Allg_001</strain>
    </source>
</reference>
<dbReference type="InterPro" id="IPR056863">
    <property type="entry name" value="LMN_ATRN_NET-like_EGF"/>
</dbReference>
<proteinExistence type="predicted"/>
<dbReference type="SMART" id="SM00281">
    <property type="entry name" value="LamB"/>
    <property type="match status" value="1"/>
</dbReference>
<evidence type="ECO:0000256" key="10">
    <source>
        <dbReference type="SAM" id="Coils"/>
    </source>
</evidence>
<feature type="domain" description="Laminin EGF-like" evidence="12">
    <location>
        <begin position="532"/>
        <end position="587"/>
    </location>
</feature>
<keyword evidence="5" id="KW-0084">Basement membrane</keyword>
<comment type="subcellular location">
    <subcellularLocation>
        <location evidence="1">Secreted</location>
        <location evidence="1">Extracellular space</location>
        <location evidence="1">Extracellular matrix</location>
        <location evidence="1">Basement membrane</location>
    </subcellularLocation>
</comment>
<dbReference type="Pfam" id="PF00052">
    <property type="entry name" value="Laminin_B"/>
    <property type="match status" value="1"/>
</dbReference>
<protein>
    <submittedName>
        <fullName evidence="14">LAMC2 protein</fullName>
    </submittedName>
</protein>
<evidence type="ECO:0000256" key="3">
    <source>
        <dbReference type="ARBA" id="ARBA00022729"/>
    </source>
</evidence>
<dbReference type="Pfam" id="PF00053">
    <property type="entry name" value="EGF_laminin"/>
    <property type="match status" value="5"/>
</dbReference>
<dbReference type="PROSITE" id="PS01248">
    <property type="entry name" value="EGF_LAM_1"/>
    <property type="match status" value="2"/>
</dbReference>
<dbReference type="InterPro" id="IPR000742">
    <property type="entry name" value="EGF"/>
</dbReference>
<feature type="signal peptide" evidence="11">
    <location>
        <begin position="1"/>
        <end position="21"/>
    </location>
</feature>
<comment type="caution">
    <text evidence="9">Lacks conserved residue(s) required for the propagation of feature annotation.</text>
</comment>
<accession>A0A8J7T6Z9</accession>
<keyword evidence="7" id="KW-0325">Glycoprotein</keyword>
<dbReference type="FunFam" id="2.10.25.10:FF:000094">
    <property type="entry name" value="Laminin subunit alpha-2"/>
    <property type="match status" value="1"/>
</dbReference>
<dbReference type="PANTHER" id="PTHR10574:SF270">
    <property type="entry name" value="LAMININ SUBUNIT GAMMA-1"/>
    <property type="match status" value="1"/>
</dbReference>
<keyword evidence="3 11" id="KW-0732">Signal</keyword>
<dbReference type="PROSITE" id="PS51115">
    <property type="entry name" value="LAMININ_IVA"/>
    <property type="match status" value="1"/>
</dbReference>
<gene>
    <name evidence="14" type="primary">Lamc2</name>
    <name evidence="14" type="ORF">GTO95_0005086</name>
</gene>
<feature type="coiled-coil region" evidence="10">
    <location>
        <begin position="659"/>
        <end position="686"/>
    </location>
</feature>
<feature type="domain" description="Laminin IV type A" evidence="13">
    <location>
        <begin position="231"/>
        <end position="399"/>
    </location>
</feature>
<dbReference type="Gene3D" id="2.10.25.10">
    <property type="entry name" value="Laminin"/>
    <property type="match status" value="5"/>
</dbReference>
<dbReference type="CDD" id="cd00055">
    <property type="entry name" value="EGF_Lam"/>
    <property type="match status" value="5"/>
</dbReference>
<sequence>MRTGWIFWTGILIFSLPAVCGTFRYERARCNCNGKSHQCTVDAEGVRCLNCIDNTDGRNCERCKTGYFRQRAGDRCQACSCNPLGSVSSQCDSNGRCSCKPGILGEKCDRCQSGARLTQTGCTGRVILITLHFEKFYDCFIFRSLDFGQLYLIQILNIQILTFWMPTGTPCHSRSLVNISPLIQLTETIMGLVALFFFCSECLSCFCYGHSTDCSSADGYTAHSITSTFDSNPEGWLAAFRKGSSVQFGWSQRHRDIEVTSRDNIPVYLYAPDSFLGNQMLSYGQTLSFSFRVDRGHRQPSTSDVVLEGAGLKVAAPLADLRRSVPCGQKITYSFKLDEQPQSKWQPQLTALQFQKLLQNLTAIKIRGTYGENSRGYLDDVTLVSARRGSGAPAWWVERCNCPKGYNGQFCEKCAPGFKRTPPSSGPFSECVPCNCRGGSCDPETGDCFSGDENRGDVSCPPGSYNDPRNPGSCLVCPCALGSSCSVNPSTLEVKCDRCPAGITGPRCDVCEDGFYGDPQGLNRLPRPCQRCQCNGHIDLNAVGNCNRLTGECLKCIHNTTGFYCEQCLEGFYRSPYLVDPTQTCLPCNCNPLGSLSNRCNNIGQCSCREGFEGLKCERSVCPTCYDPIKYQIERYSRKLRDIEALFTNIQNGQVPVNDVEMEKTLAEAEKLVANMEQNTGKLSGNFPCLLHIFLVSEKELQTRVSNIKSTQSVQTRNLEAISRTVDGMTLQNQQYQRQVSNIKQLINDARQKLDLAKLEIRRVELPVQDEGPGVSTNRLSSLVQTATSLAQSHKDEANKIEQTAKSSLLDVDRALSLMRNVINGENKVTEVIGDLRAQYNRDVAKVKDLENRAASVSSGAQAESRTATEALNEIISLERLIPDSIQREIQNVKSSADSLKRRAEDQLSDYRTLQGGITDAKNQARDLLLKGKADQQRHDQLLARANAAKAEAVASLRDIQMNVNGVEQVLGNLKDFDGQLSTNKAEADRAIRRIPLIGNIIQEAVQSNTKTESILGNTGGDINEAQMKVGELKNIVEQMEGAVSTLTGSNGLLNEATTLKNSLSGLQFQTLATVRDLTAERNKANGEKEEAKRAIRQATAAYNKAVDSRKAVGATLRTINSLLNTLDSSGGVDETRLAELQESISNARSTVTTLQPRLDNLVQMEYTQQERIKSLNRDIDIIMEDIKNLKAIQSTIPKGCFNSPPIERP</sequence>
<comment type="caution">
    <text evidence="14">The sequence shown here is derived from an EMBL/GenBank/DDBJ whole genome shotgun (WGS) entry which is preliminary data.</text>
</comment>
<keyword evidence="4" id="KW-0677">Repeat</keyword>
<feature type="disulfide bond" evidence="9">
    <location>
        <begin position="556"/>
        <end position="565"/>
    </location>
</feature>
<evidence type="ECO:0000256" key="7">
    <source>
        <dbReference type="ARBA" id="ARBA00023180"/>
    </source>
</evidence>
<dbReference type="SMART" id="SM00181">
    <property type="entry name" value="EGF"/>
    <property type="match status" value="4"/>
</dbReference>
<dbReference type="GO" id="GO:0009888">
    <property type="term" value="P:tissue development"/>
    <property type="evidence" value="ECO:0007669"/>
    <property type="project" value="TreeGrafter"/>
</dbReference>
<feature type="non-terminal residue" evidence="14">
    <location>
        <position position="1210"/>
    </location>
</feature>
<feature type="disulfide bond" evidence="9">
    <location>
        <begin position="608"/>
        <end position="617"/>
    </location>
</feature>
<feature type="disulfide bond" evidence="9">
    <location>
        <begin position="588"/>
        <end position="600"/>
    </location>
</feature>
<evidence type="ECO:0000256" key="11">
    <source>
        <dbReference type="SAM" id="SignalP"/>
    </source>
</evidence>
<dbReference type="PROSITE" id="PS50027">
    <property type="entry name" value="EGF_LAM_2"/>
    <property type="match status" value="3"/>
</dbReference>
<feature type="domain" description="Laminin EGF-like" evidence="12">
    <location>
        <begin position="588"/>
        <end position="627"/>
    </location>
</feature>
<evidence type="ECO:0000259" key="12">
    <source>
        <dbReference type="PROSITE" id="PS50027"/>
    </source>
</evidence>
<keyword evidence="10" id="KW-0175">Coiled coil</keyword>
<dbReference type="GO" id="GO:0009887">
    <property type="term" value="P:animal organ morphogenesis"/>
    <property type="evidence" value="ECO:0007669"/>
    <property type="project" value="TreeGrafter"/>
</dbReference>
<keyword evidence="5" id="KW-0272">Extracellular matrix</keyword>
<dbReference type="PANTHER" id="PTHR10574">
    <property type="entry name" value="NETRIN/LAMININ-RELATED"/>
    <property type="match status" value="1"/>
</dbReference>
<dbReference type="InterPro" id="IPR002049">
    <property type="entry name" value="LE_dom"/>
</dbReference>
<evidence type="ECO:0000256" key="2">
    <source>
        <dbReference type="ARBA" id="ARBA00022525"/>
    </source>
</evidence>
<evidence type="ECO:0000256" key="1">
    <source>
        <dbReference type="ARBA" id="ARBA00004302"/>
    </source>
</evidence>
<dbReference type="InterPro" id="IPR050440">
    <property type="entry name" value="Laminin/Netrin_ECM"/>
</dbReference>
<keyword evidence="15" id="KW-1185">Reference proteome</keyword>
<evidence type="ECO:0000256" key="6">
    <source>
        <dbReference type="ARBA" id="ARBA00023157"/>
    </source>
</evidence>
<evidence type="ECO:0000256" key="9">
    <source>
        <dbReference type="PROSITE-ProRule" id="PRU00460"/>
    </source>
</evidence>
<feature type="disulfide bond" evidence="9">
    <location>
        <begin position="99"/>
        <end position="108"/>
    </location>
</feature>
<evidence type="ECO:0000259" key="13">
    <source>
        <dbReference type="PROSITE" id="PS51115"/>
    </source>
</evidence>
<keyword evidence="8 9" id="KW-0424">Laminin EGF-like domain</keyword>
<feature type="coiled-coil region" evidence="10">
    <location>
        <begin position="719"/>
        <end position="760"/>
    </location>
</feature>
<evidence type="ECO:0000313" key="14">
    <source>
        <dbReference type="EMBL" id="MBN3312116.1"/>
    </source>
</evidence>
<dbReference type="SMART" id="SM00180">
    <property type="entry name" value="EGF_Lam"/>
    <property type="match status" value="6"/>
</dbReference>
<feature type="disulfide bond" evidence="9">
    <location>
        <begin position="79"/>
        <end position="91"/>
    </location>
</feature>
<name>A0A8J7T6Z9_ATRSP</name>
<feature type="coiled-coil region" evidence="10">
    <location>
        <begin position="1075"/>
        <end position="1109"/>
    </location>
</feature>
<feature type="domain" description="Laminin EGF-like" evidence="12">
    <location>
        <begin position="79"/>
        <end position="124"/>
    </location>
</feature>
<evidence type="ECO:0000256" key="4">
    <source>
        <dbReference type="ARBA" id="ARBA00022737"/>
    </source>
</evidence>
<evidence type="ECO:0000256" key="8">
    <source>
        <dbReference type="ARBA" id="ARBA00023292"/>
    </source>
</evidence>